<dbReference type="AlphaFoldDB" id="A0A8K0SGJ0"/>
<dbReference type="InterPro" id="IPR011990">
    <property type="entry name" value="TPR-like_helical_dom_sf"/>
</dbReference>
<sequence>MPGDPNIYNRVMIRRHQVVLVLLSGMGNVNSASAAASLRSSYPDLTLVFVTGICGGNPQPDVKTNILLGDVVVGKLVVQYDLARRFPDRAEPKDKTIDTLGRLQKPLRNFVALLETEREHYELEQSAALILTERLQTPDDANSRNKDYSYPGPEKDVLFPPTHRHRHQSSTDCLCAKWTQAADPVCSDSESLSCQKLGCHSATPIWRRRLDHKKKEMRRGNLAEAQSPEIFFGGVASASTVLKSGEQRDTLAKSLAERSGLPILAFEMEGAGVWDELPCLVVKGVCDYADSHKNKEWQEFAAATAAAVTMAIIERIPVSVAAHDGDVNTNRSHVRNESASSVPPRYIPYPRNEEIVARRELTTQLDELLPHAGGAQTAALCGLGGSGKTQLALDYAYRRCLDETCAVLWVHAESAVTFSQDYKAIGEALGLEMNGESDTDMLRMVKKGIERQRRWLLVVDNADHLGLFGVREQACSSQEPGAPSPTSTARRVRQPEQRPPFGGGPGSQRRNAKTLQPRSGTSQAQSSVKSYLPNGPGGTILWTSRDEHIAGTLVEPRRRVRVSQMTRGEAKELLLKARGDDAEWGSDETAIASLLQELQCFALAISQAGAYMRRTLTDVSDYLSMLREGQQRWRILNKSYHDRHRRDGVTNSVLETWRISLEHIKRVNLLAYRMLHIVTFLDYQNLQWEVLEEAAGAAAGLDRSRSRRQDAETMREAVKRLADFSFLTARASEPGQTRRSYEMHKLVQEGIRFQLRHAQTMHAIDTKGMFRKQRSNGAVSGEAEYAEMAMRITYSLFPDFDDDIGQWPQCEPYFGHCMRLAEIPDYPRDRGMAGHLFRRVSNYAGSRGMWNQCIPLLAATMQMCGKEFDEAHPYMLRLRMNLASSHMNTGRNDEAQEQLAVIRKTCERKCGPENQLTIEVMLRLASLHSRTGHHDEAEELADHVYQWLMPKLGDIHQNIAYMATVLAGTYNYLGYYSKAGEMAVSALERQRQSHGEEHQDTLKAANDLATVFHRQGHNAEAEEIWSRVLELQQRLLGHKHPDTLASMHNLSWTWYNLCRHNDALKLMRECTEQLLAVLGPDDLYTIQSQQDLASMCNEMGVSIRSAMEV</sequence>
<evidence type="ECO:0000256" key="1">
    <source>
        <dbReference type="SAM" id="MobiDB-lite"/>
    </source>
</evidence>
<protein>
    <recommendedName>
        <fullName evidence="2">ORC1/DEAH AAA+ ATPase domain-containing protein</fullName>
    </recommendedName>
</protein>
<dbReference type="SUPFAM" id="SSF53167">
    <property type="entry name" value="Purine and uridine phosphorylases"/>
    <property type="match status" value="1"/>
</dbReference>
<organism evidence="3 4">
    <name type="scientific">Stachybotrys elegans</name>
    <dbReference type="NCBI Taxonomy" id="80388"/>
    <lineage>
        <taxon>Eukaryota</taxon>
        <taxon>Fungi</taxon>
        <taxon>Dikarya</taxon>
        <taxon>Ascomycota</taxon>
        <taxon>Pezizomycotina</taxon>
        <taxon>Sordariomycetes</taxon>
        <taxon>Hypocreomycetidae</taxon>
        <taxon>Hypocreales</taxon>
        <taxon>Stachybotryaceae</taxon>
        <taxon>Stachybotrys</taxon>
    </lineage>
</organism>
<dbReference type="OrthoDB" id="626167at2759"/>
<dbReference type="Gene3D" id="1.25.40.10">
    <property type="entry name" value="Tetratricopeptide repeat domain"/>
    <property type="match status" value="2"/>
</dbReference>
<gene>
    <name evidence="3" type="ORF">B0I35DRAFT_398600</name>
</gene>
<dbReference type="Pfam" id="PF13424">
    <property type="entry name" value="TPR_12"/>
    <property type="match status" value="2"/>
</dbReference>
<evidence type="ECO:0000259" key="2">
    <source>
        <dbReference type="Pfam" id="PF13401"/>
    </source>
</evidence>
<dbReference type="InterPro" id="IPR009486">
    <property type="entry name" value="Pur_nuclsid_perm"/>
</dbReference>
<dbReference type="InterPro" id="IPR035994">
    <property type="entry name" value="Nucleoside_phosphorylase_sf"/>
</dbReference>
<dbReference type="PANTHER" id="PTHR46082">
    <property type="entry name" value="ATP/GTP-BINDING PROTEIN-RELATED"/>
    <property type="match status" value="1"/>
</dbReference>
<evidence type="ECO:0000313" key="3">
    <source>
        <dbReference type="EMBL" id="KAH7309194.1"/>
    </source>
</evidence>
<dbReference type="InterPro" id="IPR027417">
    <property type="entry name" value="P-loop_NTPase"/>
</dbReference>
<dbReference type="InterPro" id="IPR049945">
    <property type="entry name" value="AAA_22"/>
</dbReference>
<keyword evidence="4" id="KW-1185">Reference proteome</keyword>
<proteinExistence type="predicted"/>
<dbReference type="SUPFAM" id="SSF48452">
    <property type="entry name" value="TPR-like"/>
    <property type="match status" value="2"/>
</dbReference>
<name>A0A8K0SGJ0_9HYPO</name>
<dbReference type="SUPFAM" id="SSF52540">
    <property type="entry name" value="P-loop containing nucleoside triphosphate hydrolases"/>
    <property type="match status" value="1"/>
</dbReference>
<dbReference type="GO" id="GO:0009116">
    <property type="term" value="P:nucleoside metabolic process"/>
    <property type="evidence" value="ECO:0007669"/>
    <property type="project" value="InterPro"/>
</dbReference>
<feature type="compositionally biased region" description="Polar residues" evidence="1">
    <location>
        <begin position="513"/>
        <end position="529"/>
    </location>
</feature>
<dbReference type="Gene3D" id="3.40.50.1580">
    <property type="entry name" value="Nucleoside phosphorylase domain"/>
    <property type="match status" value="1"/>
</dbReference>
<comment type="caution">
    <text evidence="3">The sequence shown here is derived from an EMBL/GenBank/DDBJ whole genome shotgun (WGS) entry which is preliminary data.</text>
</comment>
<accession>A0A8K0SGJ0</accession>
<dbReference type="EMBL" id="JAGPNK010000014">
    <property type="protein sequence ID" value="KAH7309194.1"/>
    <property type="molecule type" value="Genomic_DNA"/>
</dbReference>
<dbReference type="PANTHER" id="PTHR46082:SF6">
    <property type="entry name" value="AAA+ ATPASE DOMAIN-CONTAINING PROTEIN-RELATED"/>
    <property type="match status" value="1"/>
</dbReference>
<feature type="region of interest" description="Disordered" evidence="1">
    <location>
        <begin position="473"/>
        <end position="535"/>
    </location>
</feature>
<dbReference type="GO" id="GO:0055085">
    <property type="term" value="P:transmembrane transport"/>
    <property type="evidence" value="ECO:0007669"/>
    <property type="project" value="InterPro"/>
</dbReference>
<evidence type="ECO:0000313" key="4">
    <source>
        <dbReference type="Proteomes" id="UP000813444"/>
    </source>
</evidence>
<dbReference type="GO" id="GO:0016887">
    <property type="term" value="F:ATP hydrolysis activity"/>
    <property type="evidence" value="ECO:0007669"/>
    <property type="project" value="InterPro"/>
</dbReference>
<feature type="domain" description="ORC1/DEAH AAA+ ATPase" evidence="2">
    <location>
        <begin position="374"/>
        <end position="466"/>
    </location>
</feature>
<dbReference type="InterPro" id="IPR053137">
    <property type="entry name" value="NLR-like"/>
</dbReference>
<reference evidence="3" key="1">
    <citation type="journal article" date="2021" name="Nat. Commun.">
        <title>Genetic determinants of endophytism in the Arabidopsis root mycobiome.</title>
        <authorList>
            <person name="Mesny F."/>
            <person name="Miyauchi S."/>
            <person name="Thiergart T."/>
            <person name="Pickel B."/>
            <person name="Atanasova L."/>
            <person name="Karlsson M."/>
            <person name="Huettel B."/>
            <person name="Barry K.W."/>
            <person name="Haridas S."/>
            <person name="Chen C."/>
            <person name="Bauer D."/>
            <person name="Andreopoulos W."/>
            <person name="Pangilinan J."/>
            <person name="LaButti K."/>
            <person name="Riley R."/>
            <person name="Lipzen A."/>
            <person name="Clum A."/>
            <person name="Drula E."/>
            <person name="Henrissat B."/>
            <person name="Kohler A."/>
            <person name="Grigoriev I.V."/>
            <person name="Martin F.M."/>
            <person name="Hacquard S."/>
        </authorList>
    </citation>
    <scope>NUCLEOTIDE SEQUENCE</scope>
    <source>
        <strain evidence="3">MPI-CAGE-CH-0235</strain>
    </source>
</reference>
<dbReference type="Pfam" id="PF06516">
    <property type="entry name" value="NUP"/>
    <property type="match status" value="1"/>
</dbReference>
<dbReference type="Gene3D" id="3.40.50.300">
    <property type="entry name" value="P-loop containing nucleotide triphosphate hydrolases"/>
    <property type="match status" value="1"/>
</dbReference>
<dbReference type="Pfam" id="PF13401">
    <property type="entry name" value="AAA_22"/>
    <property type="match status" value="1"/>
</dbReference>
<feature type="compositionally biased region" description="Polar residues" evidence="1">
    <location>
        <begin position="474"/>
        <end position="489"/>
    </location>
</feature>
<dbReference type="Proteomes" id="UP000813444">
    <property type="component" value="Unassembled WGS sequence"/>
</dbReference>